<dbReference type="AlphaFoldDB" id="A0A6G8PYM5"/>
<dbReference type="Pfam" id="PF12974">
    <property type="entry name" value="Phosphonate-bd"/>
    <property type="match status" value="1"/>
</dbReference>
<organism evidence="2 3">
    <name type="scientific">Rubrobacter marinus</name>
    <dbReference type="NCBI Taxonomy" id="2653852"/>
    <lineage>
        <taxon>Bacteria</taxon>
        <taxon>Bacillati</taxon>
        <taxon>Actinomycetota</taxon>
        <taxon>Rubrobacteria</taxon>
        <taxon>Rubrobacterales</taxon>
        <taxon>Rubrobacteraceae</taxon>
        <taxon>Rubrobacter</taxon>
    </lineage>
</organism>
<dbReference type="SUPFAM" id="SSF53850">
    <property type="entry name" value="Periplasmic binding protein-like II"/>
    <property type="match status" value="1"/>
</dbReference>
<feature type="chain" id="PRO_5038927732" evidence="1">
    <location>
        <begin position="19"/>
        <end position="95"/>
    </location>
</feature>
<name>A0A6G8PYM5_9ACTN</name>
<keyword evidence="3" id="KW-1185">Reference proteome</keyword>
<sequence>MTKRSFAAVAFALFAVLAAGCGGARREAPTRRRGSRCGSGWCLTRTREGRGGVRAAREYLSGELGTEVELSVPASYSAVVEAMASGELDLAYFGG</sequence>
<dbReference type="EMBL" id="CP045121">
    <property type="protein sequence ID" value="QIN79275.1"/>
    <property type="molecule type" value="Genomic_DNA"/>
</dbReference>
<dbReference type="KEGG" id="rmar:GBA65_12990"/>
<feature type="signal peptide" evidence="1">
    <location>
        <begin position="1"/>
        <end position="18"/>
    </location>
</feature>
<evidence type="ECO:0000313" key="2">
    <source>
        <dbReference type="EMBL" id="QIN79275.1"/>
    </source>
</evidence>
<dbReference type="Gene3D" id="3.40.190.10">
    <property type="entry name" value="Periplasmic binding protein-like II"/>
    <property type="match status" value="1"/>
</dbReference>
<evidence type="ECO:0000256" key="1">
    <source>
        <dbReference type="SAM" id="SignalP"/>
    </source>
</evidence>
<accession>A0A6G8PYM5</accession>
<gene>
    <name evidence="2" type="ORF">GBA65_12990</name>
</gene>
<proteinExistence type="predicted"/>
<keyword evidence="1" id="KW-0732">Signal</keyword>
<dbReference type="PROSITE" id="PS51257">
    <property type="entry name" value="PROKAR_LIPOPROTEIN"/>
    <property type="match status" value="1"/>
</dbReference>
<reference evidence="2 3" key="1">
    <citation type="submission" date="2019-10" db="EMBL/GenBank/DDBJ databases">
        <title>Rubrobacter sp nov SCSIO 52915 isolated from a deep-sea sediment in the South China Sea.</title>
        <authorList>
            <person name="Chen R.W."/>
        </authorList>
    </citation>
    <scope>NUCLEOTIDE SEQUENCE [LARGE SCALE GENOMIC DNA]</scope>
    <source>
        <strain evidence="2 3">SCSIO 52915</strain>
    </source>
</reference>
<evidence type="ECO:0000313" key="3">
    <source>
        <dbReference type="Proteomes" id="UP000502706"/>
    </source>
</evidence>
<dbReference type="Proteomes" id="UP000502706">
    <property type="component" value="Chromosome"/>
</dbReference>
<protein>
    <submittedName>
        <fullName evidence="2">PhnD/SsuA/transferrin family substrate-binding protein</fullName>
    </submittedName>
</protein>